<protein>
    <submittedName>
        <fullName evidence="3">Uncharacterized protein</fullName>
    </submittedName>
</protein>
<evidence type="ECO:0000256" key="2">
    <source>
        <dbReference type="SAM" id="Phobius"/>
    </source>
</evidence>
<name>B8GEH0_METPE</name>
<organism evidence="3 4">
    <name type="scientific">Methanosphaerula palustris (strain ATCC BAA-1556 / DSM 19958 / E1-9c)</name>
    <dbReference type="NCBI Taxonomy" id="521011"/>
    <lineage>
        <taxon>Archaea</taxon>
        <taxon>Methanobacteriati</taxon>
        <taxon>Methanobacteriota</taxon>
        <taxon>Stenosarchaea group</taxon>
        <taxon>Methanomicrobia</taxon>
        <taxon>Methanomicrobiales</taxon>
        <taxon>Methanoregulaceae</taxon>
        <taxon>Methanosphaerula</taxon>
    </lineage>
</organism>
<evidence type="ECO:0000313" key="3">
    <source>
        <dbReference type="EMBL" id="ACL17671.1"/>
    </source>
</evidence>
<keyword evidence="2" id="KW-1133">Transmembrane helix</keyword>
<feature type="compositionally biased region" description="Low complexity" evidence="1">
    <location>
        <begin position="57"/>
        <end position="93"/>
    </location>
</feature>
<gene>
    <name evidence="3" type="ordered locus">Mpal_2390</name>
</gene>
<evidence type="ECO:0000256" key="1">
    <source>
        <dbReference type="SAM" id="MobiDB-lite"/>
    </source>
</evidence>
<sequence>MEKQDIRYVILALSIVIILALVVKPAITGKPANTGLPTVTPTVTTLNGTQTPATSSNQSGATNQTQANNTNSVVSGNGTTTNISGNGSGENSTPPLPSGLPFVGLTTTQTLSTSFTPKTVPFVDPARYNVSVIDTYPTMNVPKPDGGADKTTRVFATINGRWSGTTDVIHIPYPYFEIWYTLTTTVSPDVVVPKFSMQVVDAEDPNRFVRVITPPGNSYGGPFVEKFFEGNHDYYFIINTKYIQSYSIEVRIPQKYLQNSTPGSGMPTPQS</sequence>
<dbReference type="KEGG" id="mpl:Mpal_2390"/>
<dbReference type="RefSeq" id="WP_012618990.1">
    <property type="nucleotide sequence ID" value="NC_011832.1"/>
</dbReference>
<feature type="transmembrane region" description="Helical" evidence="2">
    <location>
        <begin position="6"/>
        <end position="23"/>
    </location>
</feature>
<dbReference type="eggNOG" id="arCOG06912">
    <property type="taxonomic scope" value="Archaea"/>
</dbReference>
<keyword evidence="2" id="KW-0472">Membrane</keyword>
<feature type="region of interest" description="Disordered" evidence="1">
    <location>
        <begin position="47"/>
        <end position="94"/>
    </location>
</feature>
<dbReference type="Proteomes" id="UP000002457">
    <property type="component" value="Chromosome"/>
</dbReference>
<dbReference type="HOGENOM" id="CLU_081186_0_0_2"/>
<proteinExistence type="predicted"/>
<reference evidence="3 4" key="1">
    <citation type="journal article" date="2015" name="Genome Announc.">
        <title>Complete Genome Sequence of Methanosphaerula palustris E1-9CT, a Hydrogenotrophic Methanogen Isolated from a Minerotrophic Fen Peatland.</title>
        <authorList>
            <person name="Cadillo-Quiroz H."/>
            <person name="Browne P."/>
            <person name="Kyrpides N."/>
            <person name="Woyke T."/>
            <person name="Goodwin L."/>
            <person name="Detter C."/>
            <person name="Yavitt J.B."/>
            <person name="Zinder S.H."/>
        </authorList>
    </citation>
    <scope>NUCLEOTIDE SEQUENCE [LARGE SCALE GENOMIC DNA]</scope>
    <source>
        <strain evidence="4">ATCC BAA-1556 / DSM 19958 / E1-9c</strain>
    </source>
</reference>
<dbReference type="AlphaFoldDB" id="B8GEH0"/>
<dbReference type="EMBL" id="CP001338">
    <property type="protein sequence ID" value="ACL17671.1"/>
    <property type="molecule type" value="Genomic_DNA"/>
</dbReference>
<dbReference type="OrthoDB" id="117707at2157"/>
<keyword evidence="4" id="KW-1185">Reference proteome</keyword>
<dbReference type="STRING" id="521011.Mpal_2390"/>
<evidence type="ECO:0000313" key="4">
    <source>
        <dbReference type="Proteomes" id="UP000002457"/>
    </source>
</evidence>
<keyword evidence="2" id="KW-0812">Transmembrane</keyword>
<accession>B8GEH0</accession>
<dbReference type="GeneID" id="7272113"/>